<dbReference type="SUPFAM" id="SSF52540">
    <property type="entry name" value="P-loop containing nucleoside triphosphate hydrolases"/>
    <property type="match status" value="1"/>
</dbReference>
<evidence type="ECO:0000313" key="3">
    <source>
        <dbReference type="EMBL" id="KAG7085750.1"/>
    </source>
</evidence>
<dbReference type="InterPro" id="IPR027417">
    <property type="entry name" value="P-loop_NTPase"/>
</dbReference>
<protein>
    <recommendedName>
        <fullName evidence="5">Elongator complex protein 5</fullName>
    </recommendedName>
</protein>
<comment type="pathway">
    <text evidence="1">tRNA modification; 5-methoxycarbonylmethyl-2-thiouridine-tRNA biosynthesis.</text>
</comment>
<evidence type="ECO:0000256" key="1">
    <source>
        <dbReference type="ARBA" id="ARBA00005043"/>
    </source>
</evidence>
<dbReference type="AlphaFoldDB" id="A0A9P7RMA0"/>
<dbReference type="InterPro" id="IPR018627">
    <property type="entry name" value="ELP6"/>
</dbReference>
<evidence type="ECO:0000313" key="4">
    <source>
        <dbReference type="Proteomes" id="UP001049176"/>
    </source>
</evidence>
<dbReference type="GeneID" id="66072369"/>
<sequence length="244" mass="27190">MFSPFDLPDGIFLLITDELAAPADFALISSLISHLKCFNKTKIIYLSILESWNRLQSLCTKSGINLSPRSVSETLHFIDVLSHLPRLNTNEAPSLRIIYDLVAGILEGRQGGMIILDDISSLEWTGHSLEDLSRFCRALRVLCLKTKTTLIVRHHILAPNEPDELLRRLQQICSYHMDVRPLSSGRSGAVSGEIALHAGPSLLGSDSRPESVQVKLLSRQRALQYRLTDSDVVFFERGSSRGVL</sequence>
<dbReference type="Pfam" id="PF09807">
    <property type="entry name" value="ELP6"/>
    <property type="match status" value="1"/>
</dbReference>
<dbReference type="RefSeq" id="XP_043002221.1">
    <property type="nucleotide sequence ID" value="XM_043160265.1"/>
</dbReference>
<comment type="similarity">
    <text evidence="2">Belongs to the ELP6 family.</text>
</comment>
<evidence type="ECO:0000256" key="2">
    <source>
        <dbReference type="ARBA" id="ARBA00008837"/>
    </source>
</evidence>
<dbReference type="OrthoDB" id="9995306at2759"/>
<dbReference type="EMBL" id="CM032191">
    <property type="protein sequence ID" value="KAG7085750.1"/>
    <property type="molecule type" value="Genomic_DNA"/>
</dbReference>
<keyword evidence="4" id="KW-1185">Reference proteome</keyword>
<dbReference type="PANTHER" id="PTHR16184">
    <property type="entry name" value="ELONGATOR COMPLEX PROTEIN 6"/>
    <property type="match status" value="1"/>
</dbReference>
<reference evidence="3" key="1">
    <citation type="journal article" date="2021" name="Genome Biol. Evol.">
        <title>The assembled and annotated genome of the fairy-ring fungus Marasmius oreades.</title>
        <authorList>
            <person name="Hiltunen M."/>
            <person name="Ament-Velasquez S.L."/>
            <person name="Johannesson H."/>
        </authorList>
    </citation>
    <scope>NUCLEOTIDE SEQUENCE</scope>
    <source>
        <strain evidence="3">03SP1</strain>
    </source>
</reference>
<dbReference type="GO" id="GO:0002098">
    <property type="term" value="P:tRNA wobble uridine modification"/>
    <property type="evidence" value="ECO:0007669"/>
    <property type="project" value="InterPro"/>
</dbReference>
<gene>
    <name evidence="3" type="ORF">E1B28_003293</name>
</gene>
<proteinExistence type="inferred from homology"/>
<dbReference type="Proteomes" id="UP001049176">
    <property type="component" value="Chromosome 11"/>
</dbReference>
<dbReference type="Gene3D" id="3.40.50.300">
    <property type="entry name" value="P-loop containing nucleotide triphosphate hydrolases"/>
    <property type="match status" value="1"/>
</dbReference>
<name>A0A9P7RMA0_9AGAR</name>
<organism evidence="3 4">
    <name type="scientific">Marasmius oreades</name>
    <name type="common">fairy-ring Marasmius</name>
    <dbReference type="NCBI Taxonomy" id="181124"/>
    <lineage>
        <taxon>Eukaryota</taxon>
        <taxon>Fungi</taxon>
        <taxon>Dikarya</taxon>
        <taxon>Basidiomycota</taxon>
        <taxon>Agaricomycotina</taxon>
        <taxon>Agaricomycetes</taxon>
        <taxon>Agaricomycetidae</taxon>
        <taxon>Agaricales</taxon>
        <taxon>Marasmiineae</taxon>
        <taxon>Marasmiaceae</taxon>
        <taxon>Marasmius</taxon>
    </lineage>
</organism>
<dbReference type="PANTHER" id="PTHR16184:SF6">
    <property type="entry name" value="ELONGATOR COMPLEX PROTEIN 6"/>
    <property type="match status" value="1"/>
</dbReference>
<accession>A0A9P7RMA0</accession>
<dbReference type="KEGG" id="more:E1B28_003293"/>
<dbReference type="GO" id="GO:0033588">
    <property type="term" value="C:elongator holoenzyme complex"/>
    <property type="evidence" value="ECO:0007669"/>
    <property type="project" value="InterPro"/>
</dbReference>
<evidence type="ECO:0008006" key="5">
    <source>
        <dbReference type="Google" id="ProtNLM"/>
    </source>
</evidence>
<comment type="caution">
    <text evidence="3">The sequence shown here is derived from an EMBL/GenBank/DDBJ whole genome shotgun (WGS) entry which is preliminary data.</text>
</comment>